<dbReference type="InterPro" id="IPR001888">
    <property type="entry name" value="Transposase_1"/>
</dbReference>
<dbReference type="EMBL" id="CP092874">
    <property type="protein sequence ID" value="UYV75163.1"/>
    <property type="molecule type" value="Genomic_DNA"/>
</dbReference>
<proteinExistence type="predicted"/>
<evidence type="ECO:0000313" key="2">
    <source>
        <dbReference type="EMBL" id="UYV75163.1"/>
    </source>
</evidence>
<keyword evidence="3" id="KW-1185">Reference proteome</keyword>
<gene>
    <name evidence="2" type="ORF">LAZ67_12002713</name>
</gene>
<name>A0ABY6L5H5_9ARAC</name>
<evidence type="ECO:0000313" key="3">
    <source>
        <dbReference type="Proteomes" id="UP001235939"/>
    </source>
</evidence>
<evidence type="ECO:0000256" key="1">
    <source>
        <dbReference type="SAM" id="MobiDB-lite"/>
    </source>
</evidence>
<dbReference type="InterPro" id="IPR036397">
    <property type="entry name" value="RNaseH_sf"/>
</dbReference>
<reference evidence="2 3" key="1">
    <citation type="submission" date="2022-01" db="EMBL/GenBank/DDBJ databases">
        <title>A chromosomal length assembly of Cordylochernes scorpioides.</title>
        <authorList>
            <person name="Zeh D."/>
            <person name="Zeh J."/>
        </authorList>
    </citation>
    <scope>NUCLEOTIDE SEQUENCE [LARGE SCALE GENOMIC DNA]</scope>
    <source>
        <strain evidence="2">IN4F17</strain>
        <tissue evidence="2">Whole Body</tissue>
    </source>
</reference>
<feature type="region of interest" description="Disordered" evidence="1">
    <location>
        <begin position="108"/>
        <end position="136"/>
    </location>
</feature>
<dbReference type="Gene3D" id="3.30.420.10">
    <property type="entry name" value="Ribonuclease H-like superfamily/Ribonuclease H"/>
    <property type="match status" value="1"/>
</dbReference>
<organism evidence="2 3">
    <name type="scientific">Cordylochernes scorpioides</name>
    <dbReference type="NCBI Taxonomy" id="51811"/>
    <lineage>
        <taxon>Eukaryota</taxon>
        <taxon>Metazoa</taxon>
        <taxon>Ecdysozoa</taxon>
        <taxon>Arthropoda</taxon>
        <taxon>Chelicerata</taxon>
        <taxon>Arachnida</taxon>
        <taxon>Pseudoscorpiones</taxon>
        <taxon>Cheliferoidea</taxon>
        <taxon>Chernetidae</taxon>
        <taxon>Cordylochernes</taxon>
    </lineage>
</organism>
<protein>
    <submittedName>
        <fullName evidence="2">Uncharacterized protein</fullName>
    </submittedName>
</protein>
<sequence>MNPTAPYSRSFDKGDLVMLAVPKNEGYSNFYGPFRVEARVSDVNFRSRRSSDAVRVELRVLRCLCARDTCENAEDGSLDRTAVCNQILISLGQNWFGNFSYDYGGLQRGDDPETKAQSSEWHTPASPRPRKARMSKSRVKTMLIVFFDKRGLIRKEFVPQGKTVNA</sequence>
<accession>A0ABY6L5H5</accession>
<dbReference type="Proteomes" id="UP001235939">
    <property type="component" value="Chromosome 12"/>
</dbReference>
<dbReference type="Pfam" id="PF01359">
    <property type="entry name" value="Transposase_1"/>
    <property type="match status" value="1"/>
</dbReference>